<dbReference type="Proteomes" id="UP000199548">
    <property type="component" value="Unassembled WGS sequence"/>
</dbReference>
<dbReference type="EMBL" id="FOQU01000007">
    <property type="protein sequence ID" value="SFJ43232.1"/>
    <property type="molecule type" value="Genomic_DNA"/>
</dbReference>
<dbReference type="InterPro" id="IPR001296">
    <property type="entry name" value="Glyco_trans_1"/>
</dbReference>
<organism evidence="4 5">
    <name type="scientific">Paraburkholderia megapolitana</name>
    <dbReference type="NCBI Taxonomy" id="420953"/>
    <lineage>
        <taxon>Bacteria</taxon>
        <taxon>Pseudomonadati</taxon>
        <taxon>Pseudomonadota</taxon>
        <taxon>Betaproteobacteria</taxon>
        <taxon>Burkholderiales</taxon>
        <taxon>Burkholderiaceae</taxon>
        <taxon>Paraburkholderia</taxon>
    </lineage>
</organism>
<accession>A0A1I3RBQ8</accession>
<dbReference type="Pfam" id="PF13439">
    <property type="entry name" value="Glyco_transf_4"/>
    <property type="match status" value="1"/>
</dbReference>
<evidence type="ECO:0000313" key="5">
    <source>
        <dbReference type="Proteomes" id="UP000199548"/>
    </source>
</evidence>
<evidence type="ECO:0000259" key="3">
    <source>
        <dbReference type="Pfam" id="PF13439"/>
    </source>
</evidence>
<dbReference type="Gene3D" id="3.40.50.2000">
    <property type="entry name" value="Glycogen Phosphorylase B"/>
    <property type="match status" value="2"/>
</dbReference>
<reference evidence="4 5" key="1">
    <citation type="submission" date="2016-10" db="EMBL/GenBank/DDBJ databases">
        <authorList>
            <person name="de Groot N.N."/>
        </authorList>
    </citation>
    <scope>NUCLEOTIDE SEQUENCE [LARGE SCALE GENOMIC DNA]</scope>
    <source>
        <strain evidence="4 5">LMG 23650</strain>
    </source>
</reference>
<dbReference type="CDD" id="cd03804">
    <property type="entry name" value="GT4_WbaZ-like"/>
    <property type="match status" value="1"/>
</dbReference>
<name>A0A1I3RBQ8_9BURK</name>
<protein>
    <submittedName>
        <fullName evidence="4">Glycosyltransferase involved in cell wall bisynthesis</fullName>
    </submittedName>
</protein>
<keyword evidence="4" id="KW-0808">Transferase</keyword>
<dbReference type="GO" id="GO:0016757">
    <property type="term" value="F:glycosyltransferase activity"/>
    <property type="evidence" value="ECO:0007669"/>
    <property type="project" value="InterPro"/>
</dbReference>
<feature type="domain" description="Glycosyltransferase subfamily 4-like N-terminal" evidence="3">
    <location>
        <begin position="22"/>
        <end position="197"/>
    </location>
</feature>
<evidence type="ECO:0000256" key="1">
    <source>
        <dbReference type="SAM" id="MobiDB-lite"/>
    </source>
</evidence>
<feature type="domain" description="Glycosyl transferase family 1" evidence="2">
    <location>
        <begin position="201"/>
        <end position="357"/>
    </location>
</feature>
<dbReference type="STRING" id="420953.SAMN05192543_107129"/>
<evidence type="ECO:0000313" key="4">
    <source>
        <dbReference type="EMBL" id="SFJ43232.1"/>
    </source>
</evidence>
<dbReference type="Pfam" id="PF00534">
    <property type="entry name" value="Glycos_transf_1"/>
    <property type="match status" value="1"/>
</dbReference>
<dbReference type="InterPro" id="IPR028098">
    <property type="entry name" value="Glyco_trans_4-like_N"/>
</dbReference>
<dbReference type="InterPro" id="IPR050194">
    <property type="entry name" value="Glycosyltransferase_grp1"/>
</dbReference>
<evidence type="ECO:0000259" key="2">
    <source>
        <dbReference type="Pfam" id="PF00534"/>
    </source>
</evidence>
<sequence>MRRPTGIEMMRVAIVHDWLVAPGGAEKVLEQIIQCFPDADLFSLVDFLEDRTPVRGKPVTTSFIQRLPFARRRYRGYLPLMPLAIEQFDLSDYDLIITSSYAVAKGVLVGPDQTHVSYVHSPMRYAWDLQHQYLREARLMRGPRSWATRALLHYLRGWDARSANGVDCLIANSHFVARRMLKTYRRNAVVIAPPVDVHNFELREHKDDFYLTASRMVPYKRMDLIVEAFTAMPQRKLIVIGDGPQMAELRAKAGPNVQILGYQPFAVLKDHMQRAQAFVFAAEEDFGIAVVEAQASGTPVIAYGKGGALETVVPLGEAQPTGVHFAQQSVSAVLDAVDRFERHRAAISPAACRANAERFSAATFRRAFMVEVTRTIAAAGARERSSASRPADLAWPRDSAPGSMWGR</sequence>
<keyword evidence="5" id="KW-1185">Reference proteome</keyword>
<proteinExistence type="predicted"/>
<dbReference type="PANTHER" id="PTHR45947">
    <property type="entry name" value="SULFOQUINOVOSYL TRANSFERASE SQD2"/>
    <property type="match status" value="1"/>
</dbReference>
<feature type="region of interest" description="Disordered" evidence="1">
    <location>
        <begin position="380"/>
        <end position="407"/>
    </location>
</feature>
<dbReference type="PANTHER" id="PTHR45947:SF3">
    <property type="entry name" value="SULFOQUINOVOSYL TRANSFERASE SQD2"/>
    <property type="match status" value="1"/>
</dbReference>
<dbReference type="AlphaFoldDB" id="A0A1I3RBQ8"/>
<gene>
    <name evidence="4" type="ORF">SAMN05192543_107129</name>
</gene>
<dbReference type="SUPFAM" id="SSF53756">
    <property type="entry name" value="UDP-Glycosyltransferase/glycogen phosphorylase"/>
    <property type="match status" value="1"/>
</dbReference>